<evidence type="ECO:0000313" key="4">
    <source>
        <dbReference type="Proteomes" id="UP000703661"/>
    </source>
</evidence>
<feature type="signal peptide" evidence="2">
    <location>
        <begin position="1"/>
        <end position="15"/>
    </location>
</feature>
<feature type="compositionally biased region" description="Polar residues" evidence="1">
    <location>
        <begin position="107"/>
        <end position="129"/>
    </location>
</feature>
<evidence type="ECO:0000256" key="2">
    <source>
        <dbReference type="SAM" id="SignalP"/>
    </source>
</evidence>
<dbReference type="AlphaFoldDB" id="A0A9P6MTF1"/>
<proteinExistence type="predicted"/>
<comment type="caution">
    <text evidence="3">The sequence shown here is derived from an EMBL/GenBank/DDBJ whole genome shotgun (WGS) entry which is preliminary data.</text>
</comment>
<dbReference type="Proteomes" id="UP000703661">
    <property type="component" value="Unassembled WGS sequence"/>
</dbReference>
<gene>
    <name evidence="3" type="ORF">BGZ80_011416</name>
</gene>
<accession>A0A9P6MTF1</accession>
<sequence length="161" mass="17299">MVAYLIVAYLMVVRALDSSGYGAGYVSDRRKILSAAAIGSERGEYKIEEQLETTTHQSSFVTPCSRYPFCSLHPGYAHPSMKISATIILLLSTALLAHALPLIDSNDANKNSPDGTVGNQMRSLNSDLKSSPDGLVGPQMRRSLNTPDLESSPDGLISPTQ</sequence>
<evidence type="ECO:0000313" key="3">
    <source>
        <dbReference type="EMBL" id="KAG0012918.1"/>
    </source>
</evidence>
<protein>
    <submittedName>
        <fullName evidence="3">Uncharacterized protein</fullName>
    </submittedName>
</protein>
<dbReference type="EMBL" id="JAAAID010000916">
    <property type="protein sequence ID" value="KAG0012918.1"/>
    <property type="molecule type" value="Genomic_DNA"/>
</dbReference>
<feature type="chain" id="PRO_5040220460" evidence="2">
    <location>
        <begin position="16"/>
        <end position="161"/>
    </location>
</feature>
<organism evidence="3 4">
    <name type="scientific">Entomortierella chlamydospora</name>
    <dbReference type="NCBI Taxonomy" id="101097"/>
    <lineage>
        <taxon>Eukaryota</taxon>
        <taxon>Fungi</taxon>
        <taxon>Fungi incertae sedis</taxon>
        <taxon>Mucoromycota</taxon>
        <taxon>Mortierellomycotina</taxon>
        <taxon>Mortierellomycetes</taxon>
        <taxon>Mortierellales</taxon>
        <taxon>Mortierellaceae</taxon>
        <taxon>Entomortierella</taxon>
    </lineage>
</organism>
<keyword evidence="2" id="KW-0732">Signal</keyword>
<reference evidence="3" key="1">
    <citation type="journal article" date="2020" name="Fungal Divers.">
        <title>Resolving the Mortierellaceae phylogeny through synthesis of multi-gene phylogenetics and phylogenomics.</title>
        <authorList>
            <person name="Vandepol N."/>
            <person name="Liber J."/>
            <person name="Desiro A."/>
            <person name="Na H."/>
            <person name="Kennedy M."/>
            <person name="Barry K."/>
            <person name="Grigoriev I.V."/>
            <person name="Miller A.N."/>
            <person name="O'Donnell K."/>
            <person name="Stajich J.E."/>
            <person name="Bonito G."/>
        </authorList>
    </citation>
    <scope>NUCLEOTIDE SEQUENCE</scope>
    <source>
        <strain evidence="3">NRRL 2769</strain>
    </source>
</reference>
<feature type="region of interest" description="Disordered" evidence="1">
    <location>
        <begin position="107"/>
        <end position="161"/>
    </location>
</feature>
<evidence type="ECO:0000256" key="1">
    <source>
        <dbReference type="SAM" id="MobiDB-lite"/>
    </source>
</evidence>
<name>A0A9P6MTF1_9FUNG</name>
<keyword evidence="4" id="KW-1185">Reference proteome</keyword>